<dbReference type="EMBL" id="LT629791">
    <property type="protein sequence ID" value="SDU79578.1"/>
    <property type="molecule type" value="Genomic_DNA"/>
</dbReference>
<evidence type="ECO:0000256" key="5">
    <source>
        <dbReference type="ARBA" id="ARBA00023136"/>
    </source>
</evidence>
<evidence type="ECO:0000256" key="4">
    <source>
        <dbReference type="ARBA" id="ARBA00023015"/>
    </source>
</evidence>
<keyword evidence="2" id="KW-0812">Transmembrane</keyword>
<reference evidence="9" key="1">
    <citation type="submission" date="2016-10" db="EMBL/GenBank/DDBJ databases">
        <authorList>
            <person name="Varghese N."/>
            <person name="Submissions S."/>
        </authorList>
    </citation>
    <scope>NUCLEOTIDE SEQUENCE [LARGE SCALE GENOMIC DNA]</scope>
    <source>
        <strain evidence="9">DSM 45079</strain>
    </source>
</reference>
<keyword evidence="9" id="KW-1185">Reference proteome</keyword>
<keyword evidence="6" id="KW-0804">Transcription</keyword>
<feature type="domain" description="Anti-sigma-K factor RskA N-terminal" evidence="7">
    <location>
        <begin position="8"/>
        <end position="48"/>
    </location>
</feature>
<evidence type="ECO:0000256" key="1">
    <source>
        <dbReference type="ARBA" id="ARBA00004167"/>
    </source>
</evidence>
<comment type="subcellular location">
    <subcellularLocation>
        <location evidence="1">Membrane</location>
        <topology evidence="1">Single-pass membrane protein</topology>
    </subcellularLocation>
</comment>
<dbReference type="GO" id="GO:0006417">
    <property type="term" value="P:regulation of translation"/>
    <property type="evidence" value="ECO:0007669"/>
    <property type="project" value="TreeGrafter"/>
</dbReference>
<organism evidence="8 9">
    <name type="scientific">Jiangella alkaliphila</name>
    <dbReference type="NCBI Taxonomy" id="419479"/>
    <lineage>
        <taxon>Bacteria</taxon>
        <taxon>Bacillati</taxon>
        <taxon>Actinomycetota</taxon>
        <taxon>Actinomycetes</taxon>
        <taxon>Jiangellales</taxon>
        <taxon>Jiangellaceae</taxon>
        <taxon>Jiangella</taxon>
    </lineage>
</organism>
<evidence type="ECO:0000313" key="9">
    <source>
        <dbReference type="Proteomes" id="UP000182977"/>
    </source>
</evidence>
<dbReference type="GO" id="GO:0016989">
    <property type="term" value="F:sigma factor antagonist activity"/>
    <property type="evidence" value="ECO:0007669"/>
    <property type="project" value="TreeGrafter"/>
</dbReference>
<dbReference type="Pfam" id="PF22618">
    <property type="entry name" value="RskA_N"/>
    <property type="match status" value="1"/>
</dbReference>
<gene>
    <name evidence="8" type="ORF">SAMN04488563_6027</name>
</gene>
<proteinExistence type="predicted"/>
<dbReference type="Proteomes" id="UP000182977">
    <property type="component" value="Chromosome I"/>
</dbReference>
<dbReference type="OrthoDB" id="153510at2"/>
<keyword evidence="4" id="KW-0805">Transcription regulation</keyword>
<dbReference type="Gene3D" id="1.10.10.1320">
    <property type="entry name" value="Anti-sigma factor, zinc-finger domain"/>
    <property type="match status" value="1"/>
</dbReference>
<dbReference type="STRING" id="419479.SAMN04488563_6027"/>
<dbReference type="AlphaFoldDB" id="A0A1H2LG27"/>
<evidence type="ECO:0000259" key="7">
    <source>
        <dbReference type="Pfam" id="PF22618"/>
    </source>
</evidence>
<dbReference type="GO" id="GO:0016020">
    <property type="term" value="C:membrane"/>
    <property type="evidence" value="ECO:0007669"/>
    <property type="project" value="UniProtKB-SubCell"/>
</dbReference>
<dbReference type="RefSeq" id="WP_152690822.1">
    <property type="nucleotide sequence ID" value="NZ_KQ061236.1"/>
</dbReference>
<dbReference type="InterPro" id="IPR041916">
    <property type="entry name" value="Anti_sigma_zinc_sf"/>
</dbReference>
<dbReference type="PANTHER" id="PTHR37461:SF1">
    <property type="entry name" value="ANTI-SIGMA-K FACTOR RSKA"/>
    <property type="match status" value="1"/>
</dbReference>
<evidence type="ECO:0000256" key="6">
    <source>
        <dbReference type="ARBA" id="ARBA00023163"/>
    </source>
</evidence>
<sequence>MRRRTPNLHTLAAAYALHAVPPDEVAPFEDHLGVCTSCRSEVIELREAAVRLGATVAIAPPRRLKSRLLREIAEVRRLPPLPAPESIRRPRWTVAQSGPVVQSTRRWRSLVPYRRK</sequence>
<dbReference type="InterPro" id="IPR053877">
    <property type="entry name" value="RskA_N"/>
</dbReference>
<keyword evidence="3" id="KW-1133">Transmembrane helix</keyword>
<accession>A0A1H2LG27</accession>
<protein>
    <recommendedName>
        <fullName evidence="7">Anti-sigma-K factor RskA N-terminal domain-containing protein</fullName>
    </recommendedName>
</protein>
<dbReference type="InterPro" id="IPR051474">
    <property type="entry name" value="Anti-sigma-K/W_factor"/>
</dbReference>
<evidence type="ECO:0000256" key="2">
    <source>
        <dbReference type="ARBA" id="ARBA00022692"/>
    </source>
</evidence>
<evidence type="ECO:0000256" key="3">
    <source>
        <dbReference type="ARBA" id="ARBA00022989"/>
    </source>
</evidence>
<evidence type="ECO:0000313" key="8">
    <source>
        <dbReference type="EMBL" id="SDU79578.1"/>
    </source>
</evidence>
<name>A0A1H2LG27_9ACTN</name>
<dbReference type="PANTHER" id="PTHR37461">
    <property type="entry name" value="ANTI-SIGMA-K FACTOR RSKA"/>
    <property type="match status" value="1"/>
</dbReference>
<keyword evidence="5" id="KW-0472">Membrane</keyword>